<dbReference type="PANTHER" id="PTHR30537">
    <property type="entry name" value="HTH-TYPE TRANSCRIPTIONAL REGULATOR"/>
    <property type="match status" value="1"/>
</dbReference>
<dbReference type="Proteomes" id="UP001208935">
    <property type="component" value="Unassembled WGS sequence"/>
</dbReference>
<dbReference type="InterPro" id="IPR036388">
    <property type="entry name" value="WH-like_DNA-bd_sf"/>
</dbReference>
<dbReference type="PANTHER" id="PTHR30537:SF3">
    <property type="entry name" value="TRANSCRIPTIONAL REGULATORY PROTEIN"/>
    <property type="match status" value="1"/>
</dbReference>
<dbReference type="InterPro" id="IPR058163">
    <property type="entry name" value="LysR-type_TF_proteobact-type"/>
</dbReference>
<dbReference type="Gene3D" id="3.40.190.290">
    <property type="match status" value="1"/>
</dbReference>
<dbReference type="InterPro" id="IPR000847">
    <property type="entry name" value="LysR_HTH_N"/>
</dbReference>
<keyword evidence="4" id="KW-0804">Transcription</keyword>
<dbReference type="SUPFAM" id="SSF53850">
    <property type="entry name" value="Periplasmic binding protein-like II"/>
    <property type="match status" value="1"/>
</dbReference>
<proteinExistence type="inferred from homology"/>
<dbReference type="Gene3D" id="1.10.10.10">
    <property type="entry name" value="Winged helix-like DNA-binding domain superfamily/Winged helix DNA-binding domain"/>
    <property type="match status" value="1"/>
</dbReference>
<comment type="similarity">
    <text evidence="1">Belongs to the LysR transcriptional regulatory family.</text>
</comment>
<name>A0ABT3KUQ5_9BURK</name>
<evidence type="ECO:0000256" key="3">
    <source>
        <dbReference type="ARBA" id="ARBA00023125"/>
    </source>
</evidence>
<dbReference type="SUPFAM" id="SSF46785">
    <property type="entry name" value="Winged helix' DNA-binding domain"/>
    <property type="match status" value="1"/>
</dbReference>
<reference evidence="7" key="1">
    <citation type="submission" date="2023-07" db="EMBL/GenBank/DDBJ databases">
        <title>Verminephrobacter genomes.</title>
        <authorList>
            <person name="Lund M.B."/>
        </authorList>
    </citation>
    <scope>NUCLEOTIDE SEQUENCE [LARGE SCALE GENOMIC DNA]</scope>
    <source>
        <strain evidence="7">AtM5-05</strain>
    </source>
</reference>
<evidence type="ECO:0000256" key="2">
    <source>
        <dbReference type="ARBA" id="ARBA00023015"/>
    </source>
</evidence>
<keyword evidence="7" id="KW-1185">Reference proteome</keyword>
<organism evidence="6 7">
    <name type="scientific">Verminephrobacter aporrectodeae subsp. tuberculatae</name>
    <dbReference type="NCBI Taxonomy" id="1110392"/>
    <lineage>
        <taxon>Bacteria</taxon>
        <taxon>Pseudomonadati</taxon>
        <taxon>Pseudomonadota</taxon>
        <taxon>Betaproteobacteria</taxon>
        <taxon>Burkholderiales</taxon>
        <taxon>Comamonadaceae</taxon>
        <taxon>Verminephrobacter</taxon>
    </lineage>
</organism>
<dbReference type="RefSeq" id="WP_265282482.1">
    <property type="nucleotide sequence ID" value="NZ_QZCW01000002.1"/>
</dbReference>
<dbReference type="InterPro" id="IPR036390">
    <property type="entry name" value="WH_DNA-bd_sf"/>
</dbReference>
<evidence type="ECO:0000256" key="1">
    <source>
        <dbReference type="ARBA" id="ARBA00009437"/>
    </source>
</evidence>
<evidence type="ECO:0000259" key="5">
    <source>
        <dbReference type="PROSITE" id="PS50931"/>
    </source>
</evidence>
<comment type="caution">
    <text evidence="6">The sequence shown here is derived from an EMBL/GenBank/DDBJ whole genome shotgun (WGS) entry which is preliminary data.</text>
</comment>
<dbReference type="InterPro" id="IPR005119">
    <property type="entry name" value="LysR_subst-bd"/>
</dbReference>
<feature type="domain" description="HTH lysR-type" evidence="5">
    <location>
        <begin position="7"/>
        <end position="62"/>
    </location>
</feature>
<sequence length="301" mass="33395">MSKDPCWDDIRIFLTYLRNGSIANAADALRISAPTVSRRINALQKTLGFPLLHRFPHGFELTESAQELVKIWQDAERLLMNAPKLVDRMYNTQNIELRFSTTPALATALIFPNIHAYIARWPSVMLDINTSVRLLDIGAGQADMALRFVEPERGTVIRQRIGTASFNVYGAEALFPDGFQVARDWSTLSATGLRAINWSPGTGVSMPQQKLREVLGAHRSEIAITEFSGLVEGIRNGIGAGILPDMVGRHLPGVRAVMAPGMVGDMPLWLVMAERLAGYRHVLEFRDFVREAVDRESKALG</sequence>
<evidence type="ECO:0000256" key="4">
    <source>
        <dbReference type="ARBA" id="ARBA00023163"/>
    </source>
</evidence>
<protein>
    <submittedName>
        <fullName evidence="6">LysR family transcriptional regulator</fullName>
    </submittedName>
</protein>
<dbReference type="EMBL" id="QZCW01000002">
    <property type="protein sequence ID" value="MCW5322077.1"/>
    <property type="molecule type" value="Genomic_DNA"/>
</dbReference>
<dbReference type="Pfam" id="PF00126">
    <property type="entry name" value="HTH_1"/>
    <property type="match status" value="1"/>
</dbReference>
<keyword evidence="2" id="KW-0805">Transcription regulation</keyword>
<keyword evidence="3" id="KW-0238">DNA-binding</keyword>
<accession>A0ABT3KUQ5</accession>
<gene>
    <name evidence="6" type="ORF">D5039_13235</name>
</gene>
<dbReference type="Pfam" id="PF03466">
    <property type="entry name" value="LysR_substrate"/>
    <property type="match status" value="1"/>
</dbReference>
<dbReference type="PROSITE" id="PS50931">
    <property type="entry name" value="HTH_LYSR"/>
    <property type="match status" value="1"/>
</dbReference>
<evidence type="ECO:0000313" key="6">
    <source>
        <dbReference type="EMBL" id="MCW5322077.1"/>
    </source>
</evidence>
<evidence type="ECO:0000313" key="7">
    <source>
        <dbReference type="Proteomes" id="UP001208935"/>
    </source>
</evidence>